<feature type="transmembrane region" description="Helical" evidence="2">
    <location>
        <begin position="236"/>
        <end position="259"/>
    </location>
</feature>
<sequence>MPPLSVSLTASLVDFDELVKKEQIKKMKEKDRTGTVDDTAMLLALEKARQRRNQKQKEKDELEAKGPPKKRYDHMGNEIDGKFTKDKVVFRWGCVVLFWLTISCGLQWAMFAIPQWRGDKYQNAGLFQVCGTVELQFNPTFNDTGGAGNLTIKNTKPYSCESVEVYFEKFQALIAPDPNNPRPSDRWHTGSRDALKGILVSRYLEACGTFLDMVFGLGSVLLVMRPNPDERIERRNVVWTVIGLVLVPWFPTIDILVSFDYWERIGVGYFETLSYAGNGGFSNYTKIGPILSLFTSWFDFGLELWFLQWALRRLFTTHPSVEAERAAQAAKNEIPLETVESTSSA</sequence>
<evidence type="ECO:0000313" key="4">
    <source>
        <dbReference type="Proteomes" id="UP000320333"/>
    </source>
</evidence>
<feature type="transmembrane region" description="Helical" evidence="2">
    <location>
        <begin position="203"/>
        <end position="224"/>
    </location>
</feature>
<keyword evidence="2" id="KW-0812">Transmembrane</keyword>
<name>A0A507EYH2_9FUNG</name>
<feature type="transmembrane region" description="Helical" evidence="2">
    <location>
        <begin position="89"/>
        <end position="113"/>
    </location>
</feature>
<evidence type="ECO:0000256" key="1">
    <source>
        <dbReference type="SAM" id="MobiDB-lite"/>
    </source>
</evidence>
<dbReference type="AlphaFoldDB" id="A0A507EYH2"/>
<feature type="region of interest" description="Disordered" evidence="1">
    <location>
        <begin position="49"/>
        <end position="76"/>
    </location>
</feature>
<dbReference type="Proteomes" id="UP000320333">
    <property type="component" value="Unassembled WGS sequence"/>
</dbReference>
<comment type="caution">
    <text evidence="3">The sequence shown here is derived from an EMBL/GenBank/DDBJ whole genome shotgun (WGS) entry which is preliminary data.</text>
</comment>
<keyword evidence="2" id="KW-0472">Membrane</keyword>
<gene>
    <name evidence="3" type="ORF">CcCBS67573_g07235</name>
</gene>
<accession>A0A507EYH2</accession>
<dbReference type="EMBL" id="QEAP01000362">
    <property type="protein sequence ID" value="TPX68286.1"/>
    <property type="molecule type" value="Genomic_DNA"/>
</dbReference>
<evidence type="ECO:0000256" key="2">
    <source>
        <dbReference type="SAM" id="Phobius"/>
    </source>
</evidence>
<protein>
    <submittedName>
        <fullName evidence="3">Uncharacterized protein</fullName>
    </submittedName>
</protein>
<keyword evidence="2" id="KW-1133">Transmembrane helix</keyword>
<reference evidence="3 4" key="1">
    <citation type="journal article" date="2019" name="Sci. Rep.">
        <title>Comparative genomics of chytrid fungi reveal insights into the obligate biotrophic and pathogenic lifestyle of Synchytrium endobioticum.</title>
        <authorList>
            <person name="van de Vossenberg B.T.L.H."/>
            <person name="Warris S."/>
            <person name="Nguyen H.D.T."/>
            <person name="van Gent-Pelzer M.P.E."/>
            <person name="Joly D.L."/>
            <person name="van de Geest H.C."/>
            <person name="Bonants P.J.M."/>
            <person name="Smith D.S."/>
            <person name="Levesque C.A."/>
            <person name="van der Lee T.A.J."/>
        </authorList>
    </citation>
    <scope>NUCLEOTIDE SEQUENCE [LARGE SCALE GENOMIC DNA]</scope>
    <source>
        <strain evidence="3 4">CBS 675.73</strain>
    </source>
</reference>
<dbReference type="OrthoDB" id="2101275at2759"/>
<organism evidence="3 4">
    <name type="scientific">Chytriomyces confervae</name>
    <dbReference type="NCBI Taxonomy" id="246404"/>
    <lineage>
        <taxon>Eukaryota</taxon>
        <taxon>Fungi</taxon>
        <taxon>Fungi incertae sedis</taxon>
        <taxon>Chytridiomycota</taxon>
        <taxon>Chytridiomycota incertae sedis</taxon>
        <taxon>Chytridiomycetes</taxon>
        <taxon>Chytridiales</taxon>
        <taxon>Chytriomycetaceae</taxon>
        <taxon>Chytriomyces</taxon>
    </lineage>
</organism>
<evidence type="ECO:0000313" key="3">
    <source>
        <dbReference type="EMBL" id="TPX68286.1"/>
    </source>
</evidence>
<proteinExistence type="predicted"/>
<feature type="compositionally biased region" description="Basic and acidic residues" evidence="1">
    <location>
        <begin position="55"/>
        <end position="66"/>
    </location>
</feature>
<feature type="transmembrane region" description="Helical" evidence="2">
    <location>
        <begin position="287"/>
        <end position="307"/>
    </location>
</feature>
<keyword evidence="4" id="KW-1185">Reference proteome</keyword>